<dbReference type="AlphaFoldDB" id="A0A7C4MNT9"/>
<dbReference type="InterPro" id="IPR032823">
    <property type="entry name" value="BCA_ABC_TP_C"/>
</dbReference>
<accession>A0A7C4MNT9</accession>
<organism evidence="2">
    <name type="scientific">Desulfatirhabdium butyrativorans</name>
    <dbReference type="NCBI Taxonomy" id="340467"/>
    <lineage>
        <taxon>Bacteria</taxon>
        <taxon>Pseudomonadati</taxon>
        <taxon>Thermodesulfobacteriota</taxon>
        <taxon>Desulfobacteria</taxon>
        <taxon>Desulfobacterales</taxon>
        <taxon>Desulfatirhabdiaceae</taxon>
        <taxon>Desulfatirhabdium</taxon>
    </lineage>
</organism>
<name>A0A7C4MNT9_9BACT</name>
<gene>
    <name evidence="2" type="ORF">ENS29_01255</name>
</gene>
<dbReference type="EMBL" id="DSUH01000028">
    <property type="protein sequence ID" value="HGU31466.1"/>
    <property type="molecule type" value="Genomic_DNA"/>
</dbReference>
<evidence type="ECO:0000259" key="1">
    <source>
        <dbReference type="Pfam" id="PF12399"/>
    </source>
</evidence>
<evidence type="ECO:0000313" key="2">
    <source>
        <dbReference type="EMBL" id="HGU31466.1"/>
    </source>
</evidence>
<feature type="domain" description="Branched-chain amino acid ATP-binding cassette transporter C-terminal" evidence="1">
    <location>
        <begin position="39"/>
        <end position="61"/>
    </location>
</feature>
<proteinExistence type="predicted"/>
<reference evidence="2" key="1">
    <citation type="journal article" date="2020" name="mSystems">
        <title>Genome- and Community-Level Interaction Insights into Carbon Utilization and Element Cycling Functions of Hydrothermarchaeota in Hydrothermal Sediment.</title>
        <authorList>
            <person name="Zhou Z."/>
            <person name="Liu Y."/>
            <person name="Xu W."/>
            <person name="Pan J."/>
            <person name="Luo Z.H."/>
            <person name="Li M."/>
        </authorList>
    </citation>
    <scope>NUCLEOTIDE SEQUENCE [LARGE SCALE GENOMIC DNA]</scope>
    <source>
        <strain evidence="2">SpSt-477</strain>
    </source>
</reference>
<protein>
    <recommendedName>
        <fullName evidence="1">Branched-chain amino acid ATP-binding cassette transporter C-terminal domain-containing protein</fullName>
    </recommendedName>
</protein>
<sequence>MLRHRIKKNCRKAAYLNMHFIMSLAQRIIVLNAGTQFREGTPAEIQEDAEVQKIYLGEGDDLACLK</sequence>
<dbReference type="Pfam" id="PF12399">
    <property type="entry name" value="BCA_ABC_TP_C"/>
    <property type="match status" value="1"/>
</dbReference>
<comment type="caution">
    <text evidence="2">The sequence shown here is derived from an EMBL/GenBank/DDBJ whole genome shotgun (WGS) entry which is preliminary data.</text>
</comment>